<evidence type="ECO:0000256" key="1">
    <source>
        <dbReference type="ARBA" id="ARBA00010075"/>
    </source>
</evidence>
<keyword evidence="3" id="KW-0238">DNA-binding</keyword>
<dbReference type="GO" id="GO:0003677">
    <property type="term" value="F:DNA binding"/>
    <property type="evidence" value="ECO:0007669"/>
    <property type="project" value="UniProtKB-KW"/>
</dbReference>
<keyword evidence="2" id="KW-0815">Transposition</keyword>
<sequence>MAKQYHFDSFVKSVHDILSISELRNVARESGFVQRLKKIMPEDFLSICAFLHEKVGTEGLGQLCASLSRESEISISKQALHQRLDEKGVAFLKQVFMRLAEKQQMLSLPSPSDYPFSRIRILDGTSFQVKKNTASYWDGVKIQLEYELYQGNFLHTLFYGPRDSDHDAAEELADTIGEEDLILRDLGYFSGDHFKKIDRAGAYYITRVPANMTYWTLDDKQRRIQIKPEEDAMHLAPGEIQDYGFIQLGVKGKNTFHARVVVQRLTEEQQKQRDTYLKERRRKGGHTQSANKKNHIQILATNITQEEMDEQTLYPIYSLRWQVEILFKTWKSLFEIDDVQAMNTDRFYCHLYGTLIHILLSSMIAFQCRYCLYERYQLEGSEYKCINHARNAIVETKGYSLYHLSSLKALIDNIYQNIYRHGRKDHRCQHKSPFDVLNIAYKVHFRAA</sequence>
<accession>A0A941IDA8</accession>
<keyword evidence="4" id="KW-0233">DNA recombination</keyword>
<dbReference type="Proteomes" id="UP000675284">
    <property type="component" value="Unassembled WGS sequence"/>
</dbReference>
<gene>
    <name evidence="7" type="ORF">KCX74_20430</name>
</gene>
<dbReference type="PANTHER" id="PTHR33258:SF1">
    <property type="entry name" value="TRANSPOSASE INSL FOR INSERTION SEQUENCE ELEMENT IS186A-RELATED"/>
    <property type="match status" value="1"/>
</dbReference>
<dbReference type="InterPro" id="IPR012337">
    <property type="entry name" value="RNaseH-like_sf"/>
</dbReference>
<reference evidence="7" key="1">
    <citation type="submission" date="2021-04" db="EMBL/GenBank/DDBJ databases">
        <title>Isolation and polyphasic classification of algal microorganism.</title>
        <authorList>
            <person name="Wang S."/>
        </authorList>
    </citation>
    <scope>NUCLEOTIDE SEQUENCE</scope>
    <source>
        <strain evidence="7">720a</strain>
    </source>
</reference>
<dbReference type="InterPro" id="IPR002559">
    <property type="entry name" value="Transposase_11"/>
</dbReference>
<name>A0A941IDA8_9BACI</name>
<evidence type="ECO:0000256" key="5">
    <source>
        <dbReference type="SAM" id="MobiDB-lite"/>
    </source>
</evidence>
<dbReference type="NCBIfam" id="NF033592">
    <property type="entry name" value="transpos_IS4_1"/>
    <property type="match status" value="1"/>
</dbReference>
<dbReference type="GO" id="GO:0006313">
    <property type="term" value="P:DNA transposition"/>
    <property type="evidence" value="ECO:0007669"/>
    <property type="project" value="InterPro"/>
</dbReference>
<comment type="similarity">
    <text evidence="1">Belongs to the transposase 11 family.</text>
</comment>
<dbReference type="EMBL" id="JAGSOT010000137">
    <property type="protein sequence ID" value="MBR7798361.1"/>
    <property type="molecule type" value="Genomic_DNA"/>
</dbReference>
<dbReference type="SUPFAM" id="SSF53098">
    <property type="entry name" value="Ribonuclease H-like"/>
    <property type="match status" value="1"/>
</dbReference>
<dbReference type="GO" id="GO:0004803">
    <property type="term" value="F:transposase activity"/>
    <property type="evidence" value="ECO:0007669"/>
    <property type="project" value="InterPro"/>
</dbReference>
<feature type="region of interest" description="Disordered" evidence="5">
    <location>
        <begin position="272"/>
        <end position="291"/>
    </location>
</feature>
<dbReference type="RefSeq" id="WP_121604492.1">
    <property type="nucleotide sequence ID" value="NZ_CP115959.1"/>
</dbReference>
<evidence type="ECO:0000256" key="2">
    <source>
        <dbReference type="ARBA" id="ARBA00022578"/>
    </source>
</evidence>
<keyword evidence="8" id="KW-1185">Reference proteome</keyword>
<comment type="caution">
    <text evidence="7">The sequence shown here is derived from an EMBL/GenBank/DDBJ whole genome shotgun (WGS) entry which is preliminary data.</text>
</comment>
<evidence type="ECO:0000313" key="7">
    <source>
        <dbReference type="EMBL" id="MBR7798361.1"/>
    </source>
</evidence>
<feature type="domain" description="Transposase IS4-like" evidence="6">
    <location>
        <begin position="116"/>
        <end position="357"/>
    </location>
</feature>
<protein>
    <submittedName>
        <fullName evidence="7">IS4 family transposase</fullName>
    </submittedName>
</protein>
<proteinExistence type="inferred from homology"/>
<dbReference type="Pfam" id="PF01609">
    <property type="entry name" value="DDE_Tnp_1"/>
    <property type="match status" value="1"/>
</dbReference>
<organism evidence="7 8">
    <name type="scientific">Virgibacillus salarius</name>
    <dbReference type="NCBI Taxonomy" id="447199"/>
    <lineage>
        <taxon>Bacteria</taxon>
        <taxon>Bacillati</taxon>
        <taxon>Bacillota</taxon>
        <taxon>Bacilli</taxon>
        <taxon>Bacillales</taxon>
        <taxon>Bacillaceae</taxon>
        <taxon>Virgibacillus</taxon>
    </lineage>
</organism>
<dbReference type="AlphaFoldDB" id="A0A941IDA8"/>
<evidence type="ECO:0000256" key="4">
    <source>
        <dbReference type="ARBA" id="ARBA00023172"/>
    </source>
</evidence>
<evidence type="ECO:0000313" key="8">
    <source>
        <dbReference type="Proteomes" id="UP000675284"/>
    </source>
</evidence>
<evidence type="ECO:0000256" key="3">
    <source>
        <dbReference type="ARBA" id="ARBA00023125"/>
    </source>
</evidence>
<dbReference type="InterPro" id="IPR047952">
    <property type="entry name" value="Transpos_IS4"/>
</dbReference>
<evidence type="ECO:0000259" key="6">
    <source>
        <dbReference type="Pfam" id="PF01609"/>
    </source>
</evidence>
<dbReference type="PANTHER" id="PTHR33258">
    <property type="entry name" value="TRANSPOSASE INSL FOR INSERTION SEQUENCE ELEMENT IS186A-RELATED"/>
    <property type="match status" value="1"/>
</dbReference>